<evidence type="ECO:0000313" key="1">
    <source>
        <dbReference type="EMBL" id="JAH48712.1"/>
    </source>
</evidence>
<dbReference type="EMBL" id="GBXM01059865">
    <property type="protein sequence ID" value="JAH48712.1"/>
    <property type="molecule type" value="Transcribed_RNA"/>
</dbReference>
<reference evidence="1" key="2">
    <citation type="journal article" date="2015" name="Fish Shellfish Immunol.">
        <title>Early steps in the European eel (Anguilla anguilla)-Vibrio vulnificus interaction in the gills: Role of the RtxA13 toxin.</title>
        <authorList>
            <person name="Callol A."/>
            <person name="Pajuelo D."/>
            <person name="Ebbesson L."/>
            <person name="Teles M."/>
            <person name="MacKenzie S."/>
            <person name="Amaro C."/>
        </authorList>
    </citation>
    <scope>NUCLEOTIDE SEQUENCE</scope>
</reference>
<reference evidence="1" key="1">
    <citation type="submission" date="2014-11" db="EMBL/GenBank/DDBJ databases">
        <authorList>
            <person name="Amaro Gonzalez C."/>
        </authorList>
    </citation>
    <scope>NUCLEOTIDE SEQUENCE</scope>
</reference>
<organism evidence="1">
    <name type="scientific">Anguilla anguilla</name>
    <name type="common">European freshwater eel</name>
    <name type="synonym">Muraena anguilla</name>
    <dbReference type="NCBI Taxonomy" id="7936"/>
    <lineage>
        <taxon>Eukaryota</taxon>
        <taxon>Metazoa</taxon>
        <taxon>Chordata</taxon>
        <taxon>Craniata</taxon>
        <taxon>Vertebrata</taxon>
        <taxon>Euteleostomi</taxon>
        <taxon>Actinopterygii</taxon>
        <taxon>Neopterygii</taxon>
        <taxon>Teleostei</taxon>
        <taxon>Anguilliformes</taxon>
        <taxon>Anguillidae</taxon>
        <taxon>Anguilla</taxon>
    </lineage>
</organism>
<dbReference type="AlphaFoldDB" id="A0A0E9T5I4"/>
<protein>
    <submittedName>
        <fullName evidence="1">Uncharacterized protein</fullName>
    </submittedName>
</protein>
<accession>A0A0E9T5I4</accession>
<proteinExistence type="predicted"/>
<name>A0A0E9T5I4_ANGAN</name>
<sequence length="24" mass="3098">MLKRSHRYETMHFMHCLMVLPFWC</sequence>